<evidence type="ECO:0000313" key="2">
    <source>
        <dbReference type="Proteomes" id="UP000485058"/>
    </source>
</evidence>
<reference evidence="1 2" key="1">
    <citation type="submission" date="2020-02" db="EMBL/GenBank/DDBJ databases">
        <title>Draft genome sequence of Haematococcus lacustris strain NIES-144.</title>
        <authorList>
            <person name="Morimoto D."/>
            <person name="Nakagawa S."/>
            <person name="Yoshida T."/>
            <person name="Sawayama S."/>
        </authorList>
    </citation>
    <scope>NUCLEOTIDE SEQUENCE [LARGE SCALE GENOMIC DNA]</scope>
    <source>
        <strain evidence="1 2">NIES-144</strain>
    </source>
</reference>
<feature type="non-terminal residue" evidence="1">
    <location>
        <position position="36"/>
    </location>
</feature>
<proteinExistence type="predicted"/>
<evidence type="ECO:0000313" key="1">
    <source>
        <dbReference type="EMBL" id="GFH24085.1"/>
    </source>
</evidence>
<sequence>MSPKRKRKRPISPTQGAACVPVAVGSKMVKGRGQAD</sequence>
<dbReference type="EMBL" id="BLLF01002439">
    <property type="protein sequence ID" value="GFH24085.1"/>
    <property type="molecule type" value="Genomic_DNA"/>
</dbReference>
<feature type="non-terminal residue" evidence="1">
    <location>
        <position position="1"/>
    </location>
</feature>
<dbReference type="AlphaFoldDB" id="A0A699ZQ66"/>
<dbReference type="Proteomes" id="UP000485058">
    <property type="component" value="Unassembled WGS sequence"/>
</dbReference>
<name>A0A699ZQ66_HAELA</name>
<organism evidence="1 2">
    <name type="scientific">Haematococcus lacustris</name>
    <name type="common">Green alga</name>
    <name type="synonym">Haematococcus pluvialis</name>
    <dbReference type="NCBI Taxonomy" id="44745"/>
    <lineage>
        <taxon>Eukaryota</taxon>
        <taxon>Viridiplantae</taxon>
        <taxon>Chlorophyta</taxon>
        <taxon>core chlorophytes</taxon>
        <taxon>Chlorophyceae</taxon>
        <taxon>CS clade</taxon>
        <taxon>Chlamydomonadales</taxon>
        <taxon>Haematococcaceae</taxon>
        <taxon>Haematococcus</taxon>
    </lineage>
</organism>
<keyword evidence="2" id="KW-1185">Reference proteome</keyword>
<protein>
    <submittedName>
        <fullName evidence="1">Uncharacterized protein</fullName>
    </submittedName>
</protein>
<gene>
    <name evidence="1" type="ORF">HaLaN_21810</name>
</gene>
<accession>A0A699ZQ66</accession>
<comment type="caution">
    <text evidence="1">The sequence shown here is derived from an EMBL/GenBank/DDBJ whole genome shotgun (WGS) entry which is preliminary data.</text>
</comment>